<keyword evidence="2 5" id="KW-0238">DNA-binding</keyword>
<evidence type="ECO:0000256" key="3">
    <source>
        <dbReference type="ARBA" id="ARBA00023163"/>
    </source>
</evidence>
<proteinExistence type="predicted"/>
<dbReference type="SMART" id="SM00342">
    <property type="entry name" value="HTH_ARAC"/>
    <property type="match status" value="1"/>
</dbReference>
<dbReference type="InterPro" id="IPR046532">
    <property type="entry name" value="DUF6597"/>
</dbReference>
<keyword evidence="3" id="KW-0804">Transcription</keyword>
<keyword evidence="1" id="KW-0805">Transcription regulation</keyword>
<evidence type="ECO:0000256" key="2">
    <source>
        <dbReference type="ARBA" id="ARBA00023125"/>
    </source>
</evidence>
<protein>
    <submittedName>
        <fullName evidence="5">AraC-type DNA-binding protein</fullName>
    </submittedName>
</protein>
<evidence type="ECO:0000259" key="4">
    <source>
        <dbReference type="PROSITE" id="PS01124"/>
    </source>
</evidence>
<dbReference type="GO" id="GO:0003700">
    <property type="term" value="F:DNA-binding transcription factor activity"/>
    <property type="evidence" value="ECO:0007669"/>
    <property type="project" value="InterPro"/>
</dbReference>
<dbReference type="STRING" id="930152.SAMN05216565_107174"/>
<dbReference type="PANTHER" id="PTHR43280:SF2">
    <property type="entry name" value="HTH-TYPE TRANSCRIPTIONAL REGULATOR EXSA"/>
    <property type="match status" value="1"/>
</dbReference>
<evidence type="ECO:0000313" key="5">
    <source>
        <dbReference type="EMBL" id="SDP81051.1"/>
    </source>
</evidence>
<accession>A0A1H0VS20</accession>
<dbReference type="PANTHER" id="PTHR43280">
    <property type="entry name" value="ARAC-FAMILY TRANSCRIPTIONAL REGULATOR"/>
    <property type="match status" value="1"/>
</dbReference>
<organism evidence="5 6">
    <name type="scientific">Litchfieldia salsa</name>
    <dbReference type="NCBI Taxonomy" id="930152"/>
    <lineage>
        <taxon>Bacteria</taxon>
        <taxon>Bacillati</taxon>
        <taxon>Bacillota</taxon>
        <taxon>Bacilli</taxon>
        <taxon>Bacillales</taxon>
        <taxon>Bacillaceae</taxon>
        <taxon>Litchfieldia</taxon>
    </lineage>
</organism>
<dbReference type="Proteomes" id="UP000199159">
    <property type="component" value="Unassembled WGS sequence"/>
</dbReference>
<keyword evidence="6" id="KW-1185">Reference proteome</keyword>
<dbReference type="Gene3D" id="1.10.10.60">
    <property type="entry name" value="Homeodomain-like"/>
    <property type="match status" value="1"/>
</dbReference>
<dbReference type="SUPFAM" id="SSF46689">
    <property type="entry name" value="Homeodomain-like"/>
    <property type="match status" value="1"/>
</dbReference>
<gene>
    <name evidence="5" type="ORF">SAMN05216565_107174</name>
</gene>
<reference evidence="6" key="1">
    <citation type="submission" date="2016-10" db="EMBL/GenBank/DDBJ databases">
        <authorList>
            <person name="Varghese N."/>
            <person name="Submissions S."/>
        </authorList>
    </citation>
    <scope>NUCLEOTIDE SEQUENCE [LARGE SCALE GENOMIC DNA]</scope>
    <source>
        <strain evidence="6">IBRC-M10078</strain>
    </source>
</reference>
<dbReference type="Pfam" id="PF12833">
    <property type="entry name" value="HTH_18"/>
    <property type="match status" value="1"/>
</dbReference>
<dbReference type="AlphaFoldDB" id="A0A1H0VS20"/>
<name>A0A1H0VS20_9BACI</name>
<dbReference type="RefSeq" id="WP_238457276.1">
    <property type="nucleotide sequence ID" value="NZ_FNJU01000007.1"/>
</dbReference>
<dbReference type="EMBL" id="FNJU01000007">
    <property type="protein sequence ID" value="SDP81051.1"/>
    <property type="molecule type" value="Genomic_DNA"/>
</dbReference>
<evidence type="ECO:0000256" key="1">
    <source>
        <dbReference type="ARBA" id="ARBA00023015"/>
    </source>
</evidence>
<dbReference type="PROSITE" id="PS01124">
    <property type="entry name" value="HTH_ARAC_FAMILY_2"/>
    <property type="match status" value="1"/>
</dbReference>
<dbReference type="Pfam" id="PF20240">
    <property type="entry name" value="DUF6597"/>
    <property type="match status" value="1"/>
</dbReference>
<dbReference type="InterPro" id="IPR009057">
    <property type="entry name" value="Homeodomain-like_sf"/>
</dbReference>
<dbReference type="GO" id="GO:0043565">
    <property type="term" value="F:sequence-specific DNA binding"/>
    <property type="evidence" value="ECO:0007669"/>
    <property type="project" value="InterPro"/>
</dbReference>
<evidence type="ECO:0000313" key="6">
    <source>
        <dbReference type="Proteomes" id="UP000199159"/>
    </source>
</evidence>
<sequence length="281" mass="33270">MQDRINGQLFFPSQPEIGYITDNYIEFSPLDPNEKNVSLFYQFKTNHLSVHSLTLIPDGCFDILFCCSPTNPSAILWTSPFQRRFQPNFHYDCDYFGVRFFPEQSILKLNFSMKELLDQRIPLFDVLSLDSSIIEEIGLCISFTERIQVFCKYLYDQRVDDNYDQRIVDYCIQKIYSSRGSISISKLEDMTGYSDRYIRRKFEAYIGFSPNEFSQIVKFQRTLTSFLDTDSKDMIDIIQENGYFDQSHFYRHFKKFMGVTPKQFKQSFKSVDYMKGKPLLI</sequence>
<feature type="domain" description="HTH araC/xylS-type" evidence="4">
    <location>
        <begin position="165"/>
        <end position="267"/>
    </location>
</feature>
<dbReference type="InterPro" id="IPR018060">
    <property type="entry name" value="HTH_AraC"/>
</dbReference>